<dbReference type="RefSeq" id="WP_204071454.1">
    <property type="nucleotide sequence ID" value="NZ_BAABHI010000012.1"/>
</dbReference>
<feature type="transmembrane region" description="Helical" evidence="1">
    <location>
        <begin position="98"/>
        <end position="117"/>
    </location>
</feature>
<keyword evidence="1" id="KW-1133">Transmembrane helix</keyword>
<dbReference type="AlphaFoldDB" id="A0A8J3U1P2"/>
<dbReference type="EMBL" id="BOOP01000003">
    <property type="protein sequence ID" value="GII35716.1"/>
    <property type="molecule type" value="Genomic_DNA"/>
</dbReference>
<name>A0A8J3U1P2_9ACTN</name>
<dbReference type="Proteomes" id="UP000622547">
    <property type="component" value="Unassembled WGS sequence"/>
</dbReference>
<comment type="caution">
    <text evidence="2">The sequence shown here is derived from an EMBL/GenBank/DDBJ whole genome shotgun (WGS) entry which is preliminary data.</text>
</comment>
<reference evidence="2 3" key="1">
    <citation type="submission" date="2021-01" db="EMBL/GenBank/DDBJ databases">
        <title>Whole genome shotgun sequence of Planotetraspora phitsanulokensis NBRC 104273.</title>
        <authorList>
            <person name="Komaki H."/>
            <person name="Tamura T."/>
        </authorList>
    </citation>
    <scope>NUCLEOTIDE SEQUENCE [LARGE SCALE GENOMIC DNA]</scope>
    <source>
        <strain evidence="2 3">NBRC 104273</strain>
    </source>
</reference>
<keyword evidence="1" id="KW-0472">Membrane</keyword>
<evidence type="ECO:0000256" key="1">
    <source>
        <dbReference type="SAM" id="Phobius"/>
    </source>
</evidence>
<evidence type="ECO:0000313" key="3">
    <source>
        <dbReference type="Proteomes" id="UP000622547"/>
    </source>
</evidence>
<proteinExistence type="predicted"/>
<evidence type="ECO:0000313" key="2">
    <source>
        <dbReference type="EMBL" id="GII35716.1"/>
    </source>
</evidence>
<feature type="transmembrane region" description="Helical" evidence="1">
    <location>
        <begin position="73"/>
        <end position="92"/>
    </location>
</feature>
<keyword evidence="3" id="KW-1185">Reference proteome</keyword>
<sequence>MRDAGQGKAPIPAPARWGLVIAAMCADSDIAVSVHRLPSGSVTPAVVLGLAVLTLAAIPAAWRGAVWARNTVVSAQALTAVTGVPAFVLPAVPPLDVVISAARLGVAVVVAALLLTAQPIT</sequence>
<organism evidence="2 3">
    <name type="scientific">Planotetraspora phitsanulokensis</name>
    <dbReference type="NCBI Taxonomy" id="575192"/>
    <lineage>
        <taxon>Bacteria</taxon>
        <taxon>Bacillati</taxon>
        <taxon>Actinomycetota</taxon>
        <taxon>Actinomycetes</taxon>
        <taxon>Streptosporangiales</taxon>
        <taxon>Streptosporangiaceae</taxon>
        <taxon>Planotetraspora</taxon>
    </lineage>
</organism>
<gene>
    <name evidence="2" type="ORF">Pph01_07190</name>
</gene>
<accession>A0A8J3U1P2</accession>
<feature type="transmembrane region" description="Helical" evidence="1">
    <location>
        <begin position="42"/>
        <end position="61"/>
    </location>
</feature>
<keyword evidence="1" id="KW-0812">Transmembrane</keyword>
<protein>
    <submittedName>
        <fullName evidence="2">Uncharacterized protein</fullName>
    </submittedName>
</protein>